<keyword evidence="2" id="KW-1185">Reference proteome</keyword>
<dbReference type="InParanoid" id="L9L5C3"/>
<dbReference type="Proteomes" id="UP000011518">
    <property type="component" value="Unassembled WGS sequence"/>
</dbReference>
<reference evidence="2" key="2">
    <citation type="journal article" date="2013" name="Nat. Commun.">
        <title>Genome of the Chinese tree shrew.</title>
        <authorList>
            <person name="Fan Y."/>
            <person name="Huang Z.Y."/>
            <person name="Cao C.C."/>
            <person name="Chen C.S."/>
            <person name="Chen Y.X."/>
            <person name="Fan D.D."/>
            <person name="He J."/>
            <person name="Hou H.L."/>
            <person name="Hu L."/>
            <person name="Hu X.T."/>
            <person name="Jiang X.T."/>
            <person name="Lai R."/>
            <person name="Lang Y.S."/>
            <person name="Liang B."/>
            <person name="Liao S.G."/>
            <person name="Mu D."/>
            <person name="Ma Y.Y."/>
            <person name="Niu Y.Y."/>
            <person name="Sun X.Q."/>
            <person name="Xia J.Q."/>
            <person name="Xiao J."/>
            <person name="Xiong Z.Q."/>
            <person name="Xu L."/>
            <person name="Yang L."/>
            <person name="Zhang Y."/>
            <person name="Zhao W."/>
            <person name="Zhao X.D."/>
            <person name="Zheng Y.T."/>
            <person name="Zhou J.M."/>
            <person name="Zhu Y.B."/>
            <person name="Zhang G.J."/>
            <person name="Wang J."/>
            <person name="Yao Y.G."/>
        </authorList>
    </citation>
    <scope>NUCLEOTIDE SEQUENCE [LARGE SCALE GENOMIC DNA]</scope>
</reference>
<accession>L9L5C3</accession>
<protein>
    <submittedName>
        <fullName evidence="1">Uncharacterized protein</fullName>
    </submittedName>
</protein>
<sequence>MSLETLFRKAPPLHQPLKTSSPCLHPSSVGEHPTAVQIRATPLRGPTAAAEHTILSGVSCFCPVMGSKPGSSLLPSPLYTEDLASGCVKEMEGKGREWLRLSLTALCLQMHVRPLMEDSQLPSTLLSVTSPSFSRLVLHGILLH</sequence>
<proteinExistence type="predicted"/>
<dbReference type="EMBL" id="KB320497">
    <property type="protein sequence ID" value="ELW70370.1"/>
    <property type="molecule type" value="Genomic_DNA"/>
</dbReference>
<organism evidence="1 2">
    <name type="scientific">Tupaia chinensis</name>
    <name type="common">Chinese tree shrew</name>
    <name type="synonym">Tupaia belangeri chinensis</name>
    <dbReference type="NCBI Taxonomy" id="246437"/>
    <lineage>
        <taxon>Eukaryota</taxon>
        <taxon>Metazoa</taxon>
        <taxon>Chordata</taxon>
        <taxon>Craniata</taxon>
        <taxon>Vertebrata</taxon>
        <taxon>Euteleostomi</taxon>
        <taxon>Mammalia</taxon>
        <taxon>Eutheria</taxon>
        <taxon>Euarchontoglires</taxon>
        <taxon>Scandentia</taxon>
        <taxon>Tupaiidae</taxon>
        <taxon>Tupaia</taxon>
    </lineage>
</organism>
<name>L9L5C3_TUPCH</name>
<reference evidence="2" key="1">
    <citation type="submission" date="2012-07" db="EMBL/GenBank/DDBJ databases">
        <title>Genome of the Chinese tree shrew, a rising model animal genetically related to primates.</title>
        <authorList>
            <person name="Zhang G."/>
            <person name="Fan Y."/>
            <person name="Yao Y."/>
            <person name="Huang Z."/>
        </authorList>
    </citation>
    <scope>NUCLEOTIDE SEQUENCE [LARGE SCALE GENOMIC DNA]</scope>
</reference>
<evidence type="ECO:0000313" key="1">
    <source>
        <dbReference type="EMBL" id="ELW70370.1"/>
    </source>
</evidence>
<gene>
    <name evidence="1" type="ORF">TREES_T100002611</name>
</gene>
<evidence type="ECO:0000313" key="2">
    <source>
        <dbReference type="Proteomes" id="UP000011518"/>
    </source>
</evidence>
<dbReference type="AlphaFoldDB" id="L9L5C3"/>